<sequence>MWNQLPKESQPEPTIIHTRKLKPRNTGIDFYSNDYLGLVKDKVFLSRIHETLMQHPKSLLGNTGSRLISGNSDVLTSVEGYLAKLHAVDTALLFPSGYTANLALISTLIKKGDTLIVDEFVHRSIMDGYLMSTGTRWKFKHNDMQHLESLLKKSSGRIFIAVESLYSMNGDKAPLAAVIALAKRYKAEVILDEAHALGVFGLGLANQQKIQHEFLAITVTYGKAMGLYGAAILCSHALKNYLVQNASPFIYSTAIPDFHALAVKESYDYLLESSELQERLQNNIVYFQSSGLPLTAESDSPIQIFKVAEGNSLNGLVDQLLAAGLLTYAIWPPTVPLGQECLRISIHADHRMADMDLLIEILKNYA</sequence>
<comment type="caution">
    <text evidence="8">The sequence shown here is derived from an EMBL/GenBank/DDBJ whole genome shotgun (WGS) entry which is preliminary data.</text>
</comment>
<reference evidence="9" key="1">
    <citation type="journal article" date="2019" name="Int. J. Syst. Evol. Microbiol.">
        <title>The Global Catalogue of Microorganisms (GCM) 10K type strain sequencing project: providing services to taxonomists for standard genome sequencing and annotation.</title>
        <authorList>
            <consortium name="The Broad Institute Genomics Platform"/>
            <consortium name="The Broad Institute Genome Sequencing Center for Infectious Disease"/>
            <person name="Wu L."/>
            <person name="Ma J."/>
        </authorList>
    </citation>
    <scope>NUCLEOTIDE SEQUENCE [LARGE SCALE GENOMIC DNA]</scope>
    <source>
        <strain evidence="9">JCM 16704</strain>
    </source>
</reference>
<dbReference type="Proteomes" id="UP001500101">
    <property type="component" value="Unassembled WGS sequence"/>
</dbReference>
<dbReference type="InterPro" id="IPR050087">
    <property type="entry name" value="AON_synthase_class-II"/>
</dbReference>
<evidence type="ECO:0000256" key="5">
    <source>
        <dbReference type="ARBA" id="ARBA00022898"/>
    </source>
</evidence>
<evidence type="ECO:0000256" key="6">
    <source>
        <dbReference type="RuleBase" id="RU003693"/>
    </source>
</evidence>
<comment type="similarity">
    <text evidence="3">Belongs to the class-II pyridoxal-phosphate-dependent aminotransferase family. BioF subfamily.</text>
</comment>
<evidence type="ECO:0000256" key="1">
    <source>
        <dbReference type="ARBA" id="ARBA00001933"/>
    </source>
</evidence>
<evidence type="ECO:0000259" key="7">
    <source>
        <dbReference type="Pfam" id="PF00155"/>
    </source>
</evidence>
<evidence type="ECO:0000313" key="8">
    <source>
        <dbReference type="EMBL" id="GAA4140789.1"/>
    </source>
</evidence>
<dbReference type="PANTHER" id="PTHR13693:SF77">
    <property type="entry name" value="8-AMINO-7-OXONONANOATE SYNTHASE"/>
    <property type="match status" value="1"/>
</dbReference>
<dbReference type="InterPro" id="IPR004839">
    <property type="entry name" value="Aminotransferase_I/II_large"/>
</dbReference>
<proteinExistence type="inferred from homology"/>
<evidence type="ECO:0000313" key="9">
    <source>
        <dbReference type="Proteomes" id="UP001500101"/>
    </source>
</evidence>
<dbReference type="SUPFAM" id="SSF53383">
    <property type="entry name" value="PLP-dependent transferases"/>
    <property type="match status" value="1"/>
</dbReference>
<protein>
    <submittedName>
        <fullName evidence="8">Pyridoxal phosphate-dependent aminotransferase family protein</fullName>
    </submittedName>
</protein>
<dbReference type="InterPro" id="IPR015424">
    <property type="entry name" value="PyrdxlP-dep_Trfase"/>
</dbReference>
<dbReference type="InterPro" id="IPR001917">
    <property type="entry name" value="Aminotrans_II_pyridoxalP_BS"/>
</dbReference>
<comment type="pathway">
    <text evidence="2">Lipid metabolism.</text>
</comment>
<accession>A0ABP7YSS3</accession>
<dbReference type="RefSeq" id="WP_344674583.1">
    <property type="nucleotide sequence ID" value="NZ_BAAAZI010000008.1"/>
</dbReference>
<comment type="cofactor">
    <cofactor evidence="1 6">
        <name>pyridoxal 5'-phosphate</name>
        <dbReference type="ChEBI" id="CHEBI:597326"/>
    </cofactor>
</comment>
<gene>
    <name evidence="8" type="ORF">GCM10022216_20200</name>
</gene>
<organism evidence="8 9">
    <name type="scientific">Sphingobacterium kyonggiense</name>
    <dbReference type="NCBI Taxonomy" id="714075"/>
    <lineage>
        <taxon>Bacteria</taxon>
        <taxon>Pseudomonadati</taxon>
        <taxon>Bacteroidota</taxon>
        <taxon>Sphingobacteriia</taxon>
        <taxon>Sphingobacteriales</taxon>
        <taxon>Sphingobacteriaceae</taxon>
        <taxon>Sphingobacterium</taxon>
    </lineage>
</organism>
<keyword evidence="5 6" id="KW-0663">Pyridoxal phosphate</keyword>
<dbReference type="InterPro" id="IPR015421">
    <property type="entry name" value="PyrdxlP-dep_Trfase_major"/>
</dbReference>
<dbReference type="Gene3D" id="3.40.640.10">
    <property type="entry name" value="Type I PLP-dependent aspartate aminotransferase-like (Major domain)"/>
    <property type="match status" value="1"/>
</dbReference>
<evidence type="ECO:0000256" key="2">
    <source>
        <dbReference type="ARBA" id="ARBA00005189"/>
    </source>
</evidence>
<keyword evidence="8" id="KW-0032">Aminotransferase</keyword>
<dbReference type="PROSITE" id="PS00599">
    <property type="entry name" value="AA_TRANSFER_CLASS_2"/>
    <property type="match status" value="1"/>
</dbReference>
<name>A0ABP7YSS3_9SPHI</name>
<evidence type="ECO:0000256" key="4">
    <source>
        <dbReference type="ARBA" id="ARBA00022679"/>
    </source>
</evidence>
<dbReference type="Pfam" id="PF00155">
    <property type="entry name" value="Aminotran_1_2"/>
    <property type="match status" value="1"/>
</dbReference>
<feature type="domain" description="Aminotransferase class I/classII large" evidence="7">
    <location>
        <begin position="27"/>
        <end position="361"/>
    </location>
</feature>
<dbReference type="InterPro" id="IPR015422">
    <property type="entry name" value="PyrdxlP-dep_Trfase_small"/>
</dbReference>
<dbReference type="EMBL" id="BAAAZI010000008">
    <property type="protein sequence ID" value="GAA4140789.1"/>
    <property type="molecule type" value="Genomic_DNA"/>
</dbReference>
<keyword evidence="4" id="KW-0808">Transferase</keyword>
<dbReference type="Gene3D" id="3.90.1150.10">
    <property type="entry name" value="Aspartate Aminotransferase, domain 1"/>
    <property type="match status" value="1"/>
</dbReference>
<keyword evidence="9" id="KW-1185">Reference proteome</keyword>
<evidence type="ECO:0000256" key="3">
    <source>
        <dbReference type="ARBA" id="ARBA00010008"/>
    </source>
</evidence>
<dbReference type="GO" id="GO:0008483">
    <property type="term" value="F:transaminase activity"/>
    <property type="evidence" value="ECO:0007669"/>
    <property type="project" value="UniProtKB-KW"/>
</dbReference>
<dbReference type="PANTHER" id="PTHR13693">
    <property type="entry name" value="CLASS II AMINOTRANSFERASE/8-AMINO-7-OXONONANOATE SYNTHASE"/>
    <property type="match status" value="1"/>
</dbReference>